<evidence type="ECO:0000313" key="11">
    <source>
        <dbReference type="Proteomes" id="UP001430360"/>
    </source>
</evidence>
<keyword evidence="5 7" id="KW-1133">Transmembrane helix</keyword>
<evidence type="ECO:0000256" key="2">
    <source>
        <dbReference type="ARBA" id="ARBA00005236"/>
    </source>
</evidence>
<evidence type="ECO:0000256" key="3">
    <source>
        <dbReference type="ARBA" id="ARBA00022475"/>
    </source>
</evidence>
<accession>A0ABS8UF08</accession>
<dbReference type="Pfam" id="PF02687">
    <property type="entry name" value="FtsX"/>
    <property type="match status" value="1"/>
</dbReference>
<dbReference type="InterPro" id="IPR003838">
    <property type="entry name" value="ABC3_permease_C"/>
</dbReference>
<evidence type="ECO:0000256" key="7">
    <source>
        <dbReference type="SAM" id="Phobius"/>
    </source>
</evidence>
<gene>
    <name evidence="10" type="ORF">LTT95_14000</name>
</gene>
<dbReference type="RefSeq" id="WP_232137216.1">
    <property type="nucleotide sequence ID" value="NZ_CP089507.1"/>
</dbReference>
<feature type="transmembrane region" description="Helical" evidence="7">
    <location>
        <begin position="229"/>
        <end position="253"/>
    </location>
</feature>
<evidence type="ECO:0000259" key="9">
    <source>
        <dbReference type="Pfam" id="PF02687"/>
    </source>
</evidence>
<dbReference type="InterPro" id="IPR051447">
    <property type="entry name" value="Lipoprotein-release_system"/>
</dbReference>
<evidence type="ECO:0000256" key="5">
    <source>
        <dbReference type="ARBA" id="ARBA00022989"/>
    </source>
</evidence>
<feature type="signal peptide" evidence="8">
    <location>
        <begin position="1"/>
        <end position="20"/>
    </location>
</feature>
<keyword evidence="11" id="KW-1185">Reference proteome</keyword>
<sequence>MSVIAWLVLSTFAAPFLVNNAGSSMSAEINVSNARVSSSPYPLRHALEIATMPGVRGVSYQTLAGFMCSDGRSVVSINAYGGDLVPELVQERGADAAMFDAWSNTSNGLLVGQAIAAKCGLTPGMTLTPRDVLSGVEIPVTVVGILPPSQSSFGDQAALGHYSYINNIIPEDRRDLVMRVRVRGQESARLSELANEIESKFAGSDPPLQADTGSSTDSALARFGQIQSLLMLIMGAMLACATLVLVTVLAHAVSQRRSTMATLQTIGFGRATQFQALALELLVIALLGAGAGVIAAYGLLKALAPATSWLLGSVAIPEWALITLPAGVFGLMAISLAWPASILSGLRPIDHLRI</sequence>
<organism evidence="10 11">
    <name type="scientific">Luteimonas fraxinea</name>
    <dbReference type="NCBI Taxonomy" id="2901869"/>
    <lineage>
        <taxon>Bacteria</taxon>
        <taxon>Pseudomonadati</taxon>
        <taxon>Pseudomonadota</taxon>
        <taxon>Gammaproteobacteria</taxon>
        <taxon>Lysobacterales</taxon>
        <taxon>Lysobacteraceae</taxon>
        <taxon>Luteimonas</taxon>
    </lineage>
</organism>
<evidence type="ECO:0000256" key="8">
    <source>
        <dbReference type="SAM" id="SignalP"/>
    </source>
</evidence>
<feature type="chain" id="PRO_5047174255" description="ABC3 transporter permease C-terminal domain-containing protein" evidence="8">
    <location>
        <begin position="21"/>
        <end position="354"/>
    </location>
</feature>
<comment type="subcellular location">
    <subcellularLocation>
        <location evidence="1">Cell membrane</location>
        <topology evidence="1">Multi-pass membrane protein</topology>
    </subcellularLocation>
</comment>
<evidence type="ECO:0000313" key="10">
    <source>
        <dbReference type="EMBL" id="MCD9098053.1"/>
    </source>
</evidence>
<comment type="similarity">
    <text evidence="2">Belongs to the ABC-4 integral membrane protein family. LolC/E subfamily.</text>
</comment>
<dbReference type="PANTHER" id="PTHR30489">
    <property type="entry name" value="LIPOPROTEIN-RELEASING SYSTEM TRANSMEMBRANE PROTEIN LOLE"/>
    <property type="match status" value="1"/>
</dbReference>
<comment type="caution">
    <text evidence="10">The sequence shown here is derived from an EMBL/GenBank/DDBJ whole genome shotgun (WGS) entry which is preliminary data.</text>
</comment>
<feature type="transmembrane region" description="Helical" evidence="7">
    <location>
        <begin position="274"/>
        <end position="299"/>
    </location>
</feature>
<reference evidence="10" key="1">
    <citation type="submission" date="2021-12" db="EMBL/GenBank/DDBJ databases">
        <authorList>
            <person name="Ulrich A."/>
        </authorList>
    </citation>
    <scope>NUCLEOTIDE SEQUENCE</scope>
    <source>
        <strain evidence="10">A1P009</strain>
    </source>
</reference>
<name>A0ABS8UF08_9GAMM</name>
<protein>
    <recommendedName>
        <fullName evidence="9">ABC3 transporter permease C-terminal domain-containing protein</fullName>
    </recommendedName>
</protein>
<evidence type="ECO:0000256" key="1">
    <source>
        <dbReference type="ARBA" id="ARBA00004651"/>
    </source>
</evidence>
<dbReference type="EMBL" id="JAJQKU010000004">
    <property type="protein sequence ID" value="MCD9098053.1"/>
    <property type="molecule type" value="Genomic_DNA"/>
</dbReference>
<evidence type="ECO:0000256" key="6">
    <source>
        <dbReference type="ARBA" id="ARBA00023136"/>
    </source>
</evidence>
<keyword evidence="4 7" id="KW-0812">Transmembrane</keyword>
<reference evidence="10" key="2">
    <citation type="journal article" date="2022" name="Syst. Appl. Microbiol.">
        <title>Physiological and genomic characterisation of Luteimonas fraxinea sp. nov., a bacterial species associated with trees tolerant to ash dieback.</title>
        <authorList>
            <person name="Ulrich K."/>
            <person name="Becker R."/>
            <person name="Behrendt U."/>
            <person name="Kube M."/>
            <person name="Schneck V."/>
            <person name="Ulrich A."/>
        </authorList>
    </citation>
    <scope>NUCLEOTIDE SEQUENCE</scope>
    <source>
        <strain evidence="10">A1P009</strain>
    </source>
</reference>
<dbReference type="Proteomes" id="UP001430360">
    <property type="component" value="Unassembled WGS sequence"/>
</dbReference>
<keyword evidence="3" id="KW-1003">Cell membrane</keyword>
<feature type="domain" description="ABC3 transporter permease C-terminal" evidence="9">
    <location>
        <begin position="232"/>
        <end position="344"/>
    </location>
</feature>
<proteinExistence type="inferred from homology"/>
<keyword evidence="8" id="KW-0732">Signal</keyword>
<keyword evidence="6 7" id="KW-0472">Membrane</keyword>
<evidence type="ECO:0000256" key="4">
    <source>
        <dbReference type="ARBA" id="ARBA00022692"/>
    </source>
</evidence>
<dbReference type="PANTHER" id="PTHR30489:SF0">
    <property type="entry name" value="LIPOPROTEIN-RELEASING SYSTEM TRANSMEMBRANE PROTEIN LOLE"/>
    <property type="match status" value="1"/>
</dbReference>
<feature type="transmembrane region" description="Helical" evidence="7">
    <location>
        <begin position="319"/>
        <end position="343"/>
    </location>
</feature>